<accession>A0A4Q9GM49</accession>
<name>A0A4Q9GM49_9HYPH</name>
<dbReference type="InterPro" id="IPR025419">
    <property type="entry name" value="DUF4142"/>
</dbReference>
<comment type="caution">
    <text evidence="3">The sequence shown here is derived from an EMBL/GenBank/DDBJ whole genome shotgun (WGS) entry which is preliminary data.</text>
</comment>
<keyword evidence="1" id="KW-0732">Signal</keyword>
<keyword evidence="4" id="KW-1185">Reference proteome</keyword>
<proteinExistence type="predicted"/>
<feature type="domain" description="DUF4142" evidence="2">
    <location>
        <begin position="47"/>
        <end position="155"/>
    </location>
</feature>
<evidence type="ECO:0000313" key="3">
    <source>
        <dbReference type="EMBL" id="TBN51778.1"/>
    </source>
</evidence>
<dbReference type="Pfam" id="PF13628">
    <property type="entry name" value="DUF4142"/>
    <property type="match status" value="1"/>
</dbReference>
<feature type="signal peptide" evidence="1">
    <location>
        <begin position="1"/>
        <end position="26"/>
    </location>
</feature>
<dbReference type="OrthoDB" id="7281440at2"/>
<feature type="chain" id="PRO_5020912554" evidence="1">
    <location>
        <begin position="27"/>
        <end position="164"/>
    </location>
</feature>
<evidence type="ECO:0000256" key="1">
    <source>
        <dbReference type="SAM" id="SignalP"/>
    </source>
</evidence>
<dbReference type="InterPro" id="IPR012347">
    <property type="entry name" value="Ferritin-like"/>
</dbReference>
<protein>
    <submittedName>
        <fullName evidence="3">DUF4142 domain-containing protein</fullName>
    </submittedName>
</protein>
<sequence length="164" mass="17086">MDRRQILAASAGALAPALLGVSLAHAQTAAMDSMKLPILAGGDFATMTSKLALRRSSNPQITNFAKLEITEQAAVTQAFGSRLGAAGLTPKHAALLQSLEASSDADFDAMYLKGQLMGHMELMALHRSYSKRGADPMAQGASTVAVPAIETHIALLKGIRAKSA</sequence>
<reference evidence="3 4" key="1">
    <citation type="submission" date="2019-02" db="EMBL/GenBank/DDBJ databases">
        <title>Hansschlegelia quercus sp. nov., a novel methylotrophic bacterium from buds of oak (Quercus robur L.).</title>
        <authorList>
            <person name="Agafonova N.V."/>
            <person name="Kaparullina E.N."/>
            <person name="Grouzdev D.S."/>
            <person name="Doronina N.V."/>
        </authorList>
    </citation>
    <scope>NUCLEOTIDE SEQUENCE [LARGE SCALE GENOMIC DNA]</scope>
    <source>
        <strain evidence="3 4">Dub</strain>
    </source>
</reference>
<gene>
    <name evidence="3" type="ORF">EYR15_12790</name>
</gene>
<organism evidence="3 4">
    <name type="scientific">Hansschlegelia quercus</name>
    <dbReference type="NCBI Taxonomy" id="2528245"/>
    <lineage>
        <taxon>Bacteria</taxon>
        <taxon>Pseudomonadati</taxon>
        <taxon>Pseudomonadota</taxon>
        <taxon>Alphaproteobacteria</taxon>
        <taxon>Hyphomicrobiales</taxon>
        <taxon>Methylopilaceae</taxon>
        <taxon>Hansschlegelia</taxon>
    </lineage>
</organism>
<dbReference type="EMBL" id="SIUB01000006">
    <property type="protein sequence ID" value="TBN51778.1"/>
    <property type="molecule type" value="Genomic_DNA"/>
</dbReference>
<dbReference type="AlphaFoldDB" id="A0A4Q9GM49"/>
<evidence type="ECO:0000259" key="2">
    <source>
        <dbReference type="Pfam" id="PF13628"/>
    </source>
</evidence>
<evidence type="ECO:0000313" key="4">
    <source>
        <dbReference type="Proteomes" id="UP000291613"/>
    </source>
</evidence>
<dbReference type="Proteomes" id="UP000291613">
    <property type="component" value="Unassembled WGS sequence"/>
</dbReference>
<dbReference type="RefSeq" id="WP_131003942.1">
    <property type="nucleotide sequence ID" value="NZ_JBHSZR010000001.1"/>
</dbReference>
<dbReference type="Gene3D" id="1.20.1260.10">
    <property type="match status" value="1"/>
</dbReference>